<dbReference type="AlphaFoldDB" id="C6TKF5"/>
<feature type="region of interest" description="Disordered" evidence="1">
    <location>
        <begin position="74"/>
        <end position="98"/>
    </location>
</feature>
<proteinExistence type="evidence at transcript level"/>
<name>C6TKF5_SOYBN</name>
<reference evidence="2" key="1">
    <citation type="submission" date="2009-08" db="EMBL/GenBank/DDBJ databases">
        <authorList>
            <person name="Cheung F."/>
            <person name="Xiao Y."/>
            <person name="Chan A."/>
            <person name="Moskal W."/>
            <person name="Town C.D."/>
        </authorList>
    </citation>
    <scope>NUCLEOTIDE SEQUENCE</scope>
</reference>
<organism evidence="2">
    <name type="scientific">Glycine max</name>
    <name type="common">Soybean</name>
    <name type="synonym">Glycine hispida</name>
    <dbReference type="NCBI Taxonomy" id="3847"/>
    <lineage>
        <taxon>Eukaryota</taxon>
        <taxon>Viridiplantae</taxon>
        <taxon>Streptophyta</taxon>
        <taxon>Embryophyta</taxon>
        <taxon>Tracheophyta</taxon>
        <taxon>Spermatophyta</taxon>
        <taxon>Magnoliopsida</taxon>
        <taxon>eudicotyledons</taxon>
        <taxon>Gunneridae</taxon>
        <taxon>Pentapetalae</taxon>
        <taxon>rosids</taxon>
        <taxon>fabids</taxon>
        <taxon>Fabales</taxon>
        <taxon>Fabaceae</taxon>
        <taxon>Papilionoideae</taxon>
        <taxon>50 kb inversion clade</taxon>
        <taxon>NPAAA clade</taxon>
        <taxon>indigoferoid/millettioid clade</taxon>
        <taxon>Phaseoleae</taxon>
        <taxon>Glycine</taxon>
        <taxon>Glycine subgen. Soja</taxon>
    </lineage>
</organism>
<dbReference type="EMBL" id="BT098167">
    <property type="protein sequence ID" value="ACU23395.1"/>
    <property type="molecule type" value="mRNA"/>
</dbReference>
<protein>
    <submittedName>
        <fullName evidence="2">Uncharacterized protein</fullName>
    </submittedName>
</protein>
<feature type="compositionally biased region" description="Polar residues" evidence="1">
    <location>
        <begin position="39"/>
        <end position="50"/>
    </location>
</feature>
<feature type="compositionally biased region" description="Low complexity" evidence="1">
    <location>
        <begin position="15"/>
        <end position="38"/>
    </location>
</feature>
<sequence length="98" mass="10321">MHACMFIISRERKNTAATTNASSNATAKTTTYSGTSSSKRQSIVPNPGITTNSTIADEVLLVLKTSILGVGNVSGTCGHSQSKNQHQNTHLSHVSPTH</sequence>
<accession>C6TKF5</accession>
<feature type="region of interest" description="Disordered" evidence="1">
    <location>
        <begin position="14"/>
        <end position="50"/>
    </location>
</feature>
<evidence type="ECO:0000313" key="2">
    <source>
        <dbReference type="EMBL" id="ACU23395.1"/>
    </source>
</evidence>
<evidence type="ECO:0000256" key="1">
    <source>
        <dbReference type="SAM" id="MobiDB-lite"/>
    </source>
</evidence>